<dbReference type="InterPro" id="IPR003018">
    <property type="entry name" value="GAF"/>
</dbReference>
<dbReference type="AlphaFoldDB" id="A0ABD5ZMK4"/>
<keyword evidence="4" id="KW-0547">Nucleotide-binding</keyword>
<evidence type="ECO:0000313" key="10">
    <source>
        <dbReference type="EMBL" id="MFC7234683.1"/>
    </source>
</evidence>
<protein>
    <recommendedName>
        <fullName evidence="2">histidine kinase</fullName>
        <ecNumber evidence="2">2.7.13.3</ecNumber>
    </recommendedName>
</protein>
<dbReference type="SUPFAM" id="SSF55781">
    <property type="entry name" value="GAF domain-like"/>
    <property type="match status" value="2"/>
</dbReference>
<dbReference type="InterPro" id="IPR005467">
    <property type="entry name" value="His_kinase_dom"/>
</dbReference>
<dbReference type="Proteomes" id="UP001596398">
    <property type="component" value="Unassembled WGS sequence"/>
</dbReference>
<feature type="domain" description="Histidine kinase" evidence="8">
    <location>
        <begin position="458"/>
        <end position="696"/>
    </location>
</feature>
<evidence type="ECO:0000256" key="2">
    <source>
        <dbReference type="ARBA" id="ARBA00012438"/>
    </source>
</evidence>
<dbReference type="Pfam" id="PF13185">
    <property type="entry name" value="GAF_2"/>
    <property type="match status" value="2"/>
</dbReference>
<dbReference type="Gene3D" id="3.30.450.40">
    <property type="match status" value="2"/>
</dbReference>
<dbReference type="PANTHER" id="PTHR44936">
    <property type="entry name" value="SENSOR PROTEIN CREC"/>
    <property type="match status" value="1"/>
</dbReference>
<dbReference type="PANTHER" id="PTHR44936:SF10">
    <property type="entry name" value="SENSOR PROTEIN RSTB"/>
    <property type="match status" value="1"/>
</dbReference>
<comment type="caution">
    <text evidence="10">The sequence shown here is derived from an EMBL/GenBank/DDBJ whole genome shotgun (WGS) entry which is preliminary data.</text>
</comment>
<evidence type="ECO:0000256" key="7">
    <source>
        <dbReference type="SAM" id="MobiDB-lite"/>
    </source>
</evidence>
<dbReference type="Pfam" id="PF08448">
    <property type="entry name" value="PAS_4"/>
    <property type="match status" value="1"/>
</dbReference>
<dbReference type="SUPFAM" id="SSF55785">
    <property type="entry name" value="PYP-like sensor domain (PAS domain)"/>
    <property type="match status" value="1"/>
</dbReference>
<dbReference type="InterPro" id="IPR050980">
    <property type="entry name" value="2C_sensor_his_kinase"/>
</dbReference>
<keyword evidence="5" id="KW-0418">Kinase</keyword>
<dbReference type="PRINTS" id="PR00344">
    <property type="entry name" value="BCTRLSENSOR"/>
</dbReference>
<name>A0ABD5ZMK4_9EURY</name>
<keyword evidence="6" id="KW-0067">ATP-binding</keyword>
<dbReference type="GO" id="GO:0004673">
    <property type="term" value="F:protein histidine kinase activity"/>
    <property type="evidence" value="ECO:0007669"/>
    <property type="project" value="UniProtKB-EC"/>
</dbReference>
<dbReference type="Gene3D" id="3.30.565.10">
    <property type="entry name" value="Histidine kinase-like ATPase, C-terminal domain"/>
    <property type="match status" value="1"/>
</dbReference>
<dbReference type="SUPFAM" id="SSF55874">
    <property type="entry name" value="ATPase domain of HSP90 chaperone/DNA topoisomerase II/histidine kinase"/>
    <property type="match status" value="1"/>
</dbReference>
<organism evidence="10 11">
    <name type="scientific">Halosegnis marinus</name>
    <dbReference type="NCBI Taxonomy" id="3034023"/>
    <lineage>
        <taxon>Archaea</taxon>
        <taxon>Methanobacteriati</taxon>
        <taxon>Methanobacteriota</taxon>
        <taxon>Stenosarchaea group</taxon>
        <taxon>Halobacteria</taxon>
        <taxon>Halobacteriales</taxon>
        <taxon>Natronomonadaceae</taxon>
        <taxon>Halosegnis</taxon>
    </lineage>
</organism>
<dbReference type="CDD" id="cd00130">
    <property type="entry name" value="PAS"/>
    <property type="match status" value="1"/>
</dbReference>
<evidence type="ECO:0000256" key="6">
    <source>
        <dbReference type="ARBA" id="ARBA00022840"/>
    </source>
</evidence>
<dbReference type="InterPro" id="IPR003594">
    <property type="entry name" value="HATPase_dom"/>
</dbReference>
<dbReference type="EC" id="2.7.13.3" evidence="2"/>
<evidence type="ECO:0000256" key="3">
    <source>
        <dbReference type="ARBA" id="ARBA00022679"/>
    </source>
</evidence>
<dbReference type="SMART" id="SM00387">
    <property type="entry name" value="HATPase_c"/>
    <property type="match status" value="1"/>
</dbReference>
<dbReference type="GeneID" id="79266351"/>
<evidence type="ECO:0000259" key="9">
    <source>
        <dbReference type="PROSITE" id="PS50112"/>
    </source>
</evidence>
<feature type="region of interest" description="Disordered" evidence="7">
    <location>
        <begin position="595"/>
        <end position="621"/>
    </location>
</feature>
<dbReference type="RefSeq" id="WP_276235697.1">
    <property type="nucleotide sequence ID" value="NZ_CP119802.1"/>
</dbReference>
<feature type="domain" description="PAS" evidence="9">
    <location>
        <begin position="10"/>
        <end position="80"/>
    </location>
</feature>
<evidence type="ECO:0000256" key="5">
    <source>
        <dbReference type="ARBA" id="ARBA00022777"/>
    </source>
</evidence>
<sequence>MDDSSGGSPAGEPTDEVFDRITDAVFALDDEWRFTFLNEHAEGLLESDEAALLGENVWDVFPAAAESTFRDEYERARETGESVSFEAYYDPLSTWFSVRAYPSETGLSVYFRDVSGRKRRDRALREAYEIASDADRSFDERVGELLALVRGTLDLAEGVLSRVDGDTYTPEAVSSADGDGPAVGESVPLDETLCARVLAADGAMTVADAADGPTAYVGTPVYADGEQYGTFCFYGGAPRPDGFSEWEVTFVELLGNWVSSELQRRRTIDRLTALDEVNAVVRDINGTLVEQSTRADIERVVCERLAASDSYEFAWLGVVDEHSGEVVPSTAVRADEYLADVTVSAAPDEDRGRGPAGRALRTGEVHISRDIETDADFAPWRDHARERGVRSAAAVPVGTDGAEYGVLNLYSTRRDAFGEQERAVVAQLGEITGLAIAAVEHEREVEHKRERLEFINRFLRHNLLNGLNLVTVRSDLLARSVDDPDAADHVEVIRERVDDMAGLIDTMRTFMDAVIEGERHRGEPVAVREVLDRKLSLAREGYPEATFRARDLPDPGTRVLADELVGEVLENVLSNAVVHNDTDAPTVEVRARETTCSLPTDPETGDPLPPGHAPSGAEPTDEHPALAVEIADDGPGVPDGEKERILAKGVTELSAPGNGLGLYLVGETMRSYGGRVGVGDNEPRGAVFELVFPVVERGA</sequence>
<dbReference type="InterPro" id="IPR036890">
    <property type="entry name" value="HATPase_C_sf"/>
</dbReference>
<dbReference type="InterPro" id="IPR035965">
    <property type="entry name" value="PAS-like_dom_sf"/>
</dbReference>
<reference evidence="10 11" key="1">
    <citation type="journal article" date="2019" name="Int. J. Syst. Evol. Microbiol.">
        <title>The Global Catalogue of Microorganisms (GCM) 10K type strain sequencing project: providing services to taxonomists for standard genome sequencing and annotation.</title>
        <authorList>
            <consortium name="The Broad Institute Genomics Platform"/>
            <consortium name="The Broad Institute Genome Sequencing Center for Infectious Disease"/>
            <person name="Wu L."/>
            <person name="Ma J."/>
        </authorList>
    </citation>
    <scope>NUCLEOTIDE SEQUENCE [LARGE SCALE GENOMIC DNA]</scope>
    <source>
        <strain evidence="10 11">DT85</strain>
    </source>
</reference>
<evidence type="ECO:0000256" key="4">
    <source>
        <dbReference type="ARBA" id="ARBA00022741"/>
    </source>
</evidence>
<gene>
    <name evidence="10" type="ORF">ACFQJ4_05040</name>
</gene>
<dbReference type="PROSITE" id="PS50112">
    <property type="entry name" value="PAS"/>
    <property type="match status" value="1"/>
</dbReference>
<accession>A0ABD5ZMK4</accession>
<dbReference type="InterPro" id="IPR029016">
    <property type="entry name" value="GAF-like_dom_sf"/>
</dbReference>
<keyword evidence="11" id="KW-1185">Reference proteome</keyword>
<dbReference type="InterPro" id="IPR004358">
    <property type="entry name" value="Sig_transdc_His_kin-like_C"/>
</dbReference>
<keyword evidence="3" id="KW-0808">Transferase</keyword>
<dbReference type="GO" id="GO:0005524">
    <property type="term" value="F:ATP binding"/>
    <property type="evidence" value="ECO:0007669"/>
    <property type="project" value="UniProtKB-KW"/>
</dbReference>
<dbReference type="SMART" id="SM00065">
    <property type="entry name" value="GAF"/>
    <property type="match status" value="2"/>
</dbReference>
<evidence type="ECO:0000313" key="11">
    <source>
        <dbReference type="Proteomes" id="UP001596398"/>
    </source>
</evidence>
<evidence type="ECO:0000259" key="8">
    <source>
        <dbReference type="PROSITE" id="PS50109"/>
    </source>
</evidence>
<dbReference type="Gene3D" id="3.30.450.20">
    <property type="entry name" value="PAS domain"/>
    <property type="match status" value="1"/>
</dbReference>
<dbReference type="SMART" id="SM00091">
    <property type="entry name" value="PAS"/>
    <property type="match status" value="1"/>
</dbReference>
<dbReference type="EMBL" id="JBHTAP010000001">
    <property type="protein sequence ID" value="MFC7234683.1"/>
    <property type="molecule type" value="Genomic_DNA"/>
</dbReference>
<comment type="catalytic activity">
    <reaction evidence="1">
        <text>ATP + protein L-histidine = ADP + protein N-phospho-L-histidine.</text>
        <dbReference type="EC" id="2.7.13.3"/>
    </reaction>
</comment>
<dbReference type="PROSITE" id="PS50109">
    <property type="entry name" value="HIS_KIN"/>
    <property type="match status" value="1"/>
</dbReference>
<proteinExistence type="predicted"/>
<dbReference type="InterPro" id="IPR000014">
    <property type="entry name" value="PAS"/>
</dbReference>
<dbReference type="InterPro" id="IPR013656">
    <property type="entry name" value="PAS_4"/>
</dbReference>
<dbReference type="Pfam" id="PF02518">
    <property type="entry name" value="HATPase_c"/>
    <property type="match status" value="1"/>
</dbReference>
<evidence type="ECO:0000256" key="1">
    <source>
        <dbReference type="ARBA" id="ARBA00000085"/>
    </source>
</evidence>